<dbReference type="AlphaFoldDB" id="A0AAW2STA6"/>
<gene>
    <name evidence="5" type="ORF">Slati_4503200</name>
</gene>
<dbReference type="Gene3D" id="3.30.1360.120">
    <property type="entry name" value="Probable tRNA modification gtpase trme, domain 1"/>
    <property type="match status" value="2"/>
</dbReference>
<feature type="domain" description="CAF17 C-terminal" evidence="4">
    <location>
        <begin position="321"/>
        <end position="402"/>
    </location>
</feature>
<dbReference type="GO" id="GO:0016740">
    <property type="term" value="F:transferase activity"/>
    <property type="evidence" value="ECO:0007669"/>
    <property type="project" value="UniProtKB-KW"/>
</dbReference>
<dbReference type="GO" id="GO:0005759">
    <property type="term" value="C:mitochondrial matrix"/>
    <property type="evidence" value="ECO:0007669"/>
    <property type="project" value="TreeGrafter"/>
</dbReference>
<name>A0AAW2STA6_9LAMI</name>
<evidence type="ECO:0000256" key="2">
    <source>
        <dbReference type="ARBA" id="ARBA00022946"/>
    </source>
</evidence>
<keyword evidence="3" id="KW-0496">Mitochondrion</keyword>
<evidence type="ECO:0000256" key="1">
    <source>
        <dbReference type="ARBA" id="ARBA00004173"/>
    </source>
</evidence>
<dbReference type="InterPro" id="IPR017703">
    <property type="entry name" value="YgfZ/GCV_T_CS"/>
</dbReference>
<dbReference type="Pfam" id="PF25455">
    <property type="entry name" value="Beta-barrel_CAF17_C"/>
    <property type="match status" value="1"/>
</dbReference>
<protein>
    <submittedName>
        <fullName evidence="5">Transferase, mitochondrial</fullName>
    </submittedName>
</protein>
<reference evidence="5" key="1">
    <citation type="submission" date="2020-06" db="EMBL/GenBank/DDBJ databases">
        <authorList>
            <person name="Li T."/>
            <person name="Hu X."/>
            <person name="Zhang T."/>
            <person name="Song X."/>
            <person name="Zhang H."/>
            <person name="Dai N."/>
            <person name="Sheng W."/>
            <person name="Hou X."/>
            <person name="Wei L."/>
        </authorList>
    </citation>
    <scope>NUCLEOTIDE SEQUENCE</scope>
    <source>
        <strain evidence="5">KEN1</strain>
        <tissue evidence="5">Leaf</tissue>
    </source>
</reference>
<comment type="subcellular location">
    <subcellularLocation>
        <location evidence="1">Mitochondrion</location>
    </subcellularLocation>
</comment>
<proteinExistence type="predicted"/>
<evidence type="ECO:0000313" key="5">
    <source>
        <dbReference type="EMBL" id="KAL0395370.1"/>
    </source>
</evidence>
<dbReference type="SUPFAM" id="SSF103025">
    <property type="entry name" value="Folate-binding domain"/>
    <property type="match status" value="1"/>
</dbReference>
<reference evidence="5" key="2">
    <citation type="journal article" date="2024" name="Plant">
        <title>Genomic evolution and insights into agronomic trait innovations of Sesamum species.</title>
        <authorList>
            <person name="Miao H."/>
            <person name="Wang L."/>
            <person name="Qu L."/>
            <person name="Liu H."/>
            <person name="Sun Y."/>
            <person name="Le M."/>
            <person name="Wang Q."/>
            <person name="Wei S."/>
            <person name="Zheng Y."/>
            <person name="Lin W."/>
            <person name="Duan Y."/>
            <person name="Cao H."/>
            <person name="Xiong S."/>
            <person name="Wang X."/>
            <person name="Wei L."/>
            <person name="Li C."/>
            <person name="Ma Q."/>
            <person name="Ju M."/>
            <person name="Zhao R."/>
            <person name="Li G."/>
            <person name="Mu C."/>
            <person name="Tian Q."/>
            <person name="Mei H."/>
            <person name="Zhang T."/>
            <person name="Gao T."/>
            <person name="Zhang H."/>
        </authorList>
    </citation>
    <scope>NUCLEOTIDE SEQUENCE</scope>
    <source>
        <strain evidence="5">KEN1</strain>
    </source>
</reference>
<keyword evidence="2" id="KW-0809">Transit peptide</keyword>
<dbReference type="InterPro" id="IPR045179">
    <property type="entry name" value="YgfZ/GcvT"/>
</dbReference>
<dbReference type="PANTHER" id="PTHR22602:SF0">
    <property type="entry name" value="TRANSFERASE CAF17, MITOCHONDRIAL-RELATED"/>
    <property type="match status" value="1"/>
</dbReference>
<dbReference type="InterPro" id="IPR027266">
    <property type="entry name" value="TrmE/GcvT-like"/>
</dbReference>
<evidence type="ECO:0000259" key="4">
    <source>
        <dbReference type="Pfam" id="PF25455"/>
    </source>
</evidence>
<dbReference type="PANTHER" id="PTHR22602">
    <property type="entry name" value="TRANSFERASE CAF17, MITOCHONDRIAL-RELATED"/>
    <property type="match status" value="1"/>
</dbReference>
<dbReference type="EMBL" id="JACGWN010000016">
    <property type="protein sequence ID" value="KAL0395370.1"/>
    <property type="molecule type" value="Genomic_DNA"/>
</dbReference>
<accession>A0AAW2STA6</accession>
<dbReference type="GO" id="GO:0016226">
    <property type="term" value="P:iron-sulfur cluster assembly"/>
    <property type="evidence" value="ECO:0007669"/>
    <property type="project" value="TreeGrafter"/>
</dbReference>
<dbReference type="InterPro" id="IPR057460">
    <property type="entry name" value="CAF17_C"/>
</dbReference>
<keyword evidence="5" id="KW-0808">Transferase</keyword>
<comment type="caution">
    <text evidence="5">The sequence shown here is derived from an EMBL/GenBank/DDBJ whole genome shotgun (WGS) entry which is preliminary data.</text>
</comment>
<evidence type="ECO:0000256" key="3">
    <source>
        <dbReference type="ARBA" id="ARBA00023128"/>
    </source>
</evidence>
<organism evidence="5">
    <name type="scientific">Sesamum latifolium</name>
    <dbReference type="NCBI Taxonomy" id="2727402"/>
    <lineage>
        <taxon>Eukaryota</taxon>
        <taxon>Viridiplantae</taxon>
        <taxon>Streptophyta</taxon>
        <taxon>Embryophyta</taxon>
        <taxon>Tracheophyta</taxon>
        <taxon>Spermatophyta</taxon>
        <taxon>Magnoliopsida</taxon>
        <taxon>eudicotyledons</taxon>
        <taxon>Gunneridae</taxon>
        <taxon>Pentapetalae</taxon>
        <taxon>asterids</taxon>
        <taxon>lamiids</taxon>
        <taxon>Lamiales</taxon>
        <taxon>Pedaliaceae</taxon>
        <taxon>Sesamum</taxon>
    </lineage>
</organism>
<dbReference type="NCBIfam" id="TIGR03317">
    <property type="entry name" value="ygfZ_signature"/>
    <property type="match status" value="1"/>
</dbReference>
<sequence length="415" mass="45666">MHRFKSSLQFLKLRPLSSSACKCPKLFSTQTPLQSAGPMACLLKTRSVIRFKGPETIKFLQGLVTNDVRSLDEPEPAAENTFTPTCRCLAPRTDEKLDRTGSGPGPDPGELEIFADVDGSVMDELLATLKRKQDAVSRCLKKGNNRILSVEDLFSKQLNNILDKKLNVLQSLGNYWEAGDFSCWQRFGGKLPEKSSSLEESEGDSVGWGGNVDLTGVSASRGSSLGWQWNKDPRLACLGYRGIFPSNATPPLVEADKETDEGNFLLWRLEKGVAEGSTEIPKGEAIPLEYNLAGLNAISFDKGCYIGQELIARTHHRGVIRKRLIPLRFLHEGGKEVEQKVAPGSEVIDSTSQKKVGTVTTAMGSRGLALLRLEEAFKCSGSLTIKGQEDVNIETIRPKWWPSEWFLDHQQSAAA</sequence>